<proteinExistence type="predicted"/>
<protein>
    <submittedName>
        <fullName evidence="1">Uncharacterized protein</fullName>
    </submittedName>
</protein>
<dbReference type="AlphaFoldDB" id="Q73LF9"/>
<sequence>MKKIVRLEKDFCNRCSFKTIFAVFAFAAVKSTTAITKMREMCYNITGEDML</sequence>
<organism evidence="1 2">
    <name type="scientific">Treponema denticola (strain ATCC 35405 / DSM 14222 / CIP 103919 / JCM 8153 / KCTC 15104)</name>
    <dbReference type="NCBI Taxonomy" id="243275"/>
    <lineage>
        <taxon>Bacteria</taxon>
        <taxon>Pseudomonadati</taxon>
        <taxon>Spirochaetota</taxon>
        <taxon>Spirochaetia</taxon>
        <taxon>Spirochaetales</taxon>
        <taxon>Treponemataceae</taxon>
        <taxon>Treponema</taxon>
    </lineage>
</organism>
<dbReference type="HOGENOM" id="CLU_3105028_0_0_12"/>
<dbReference type="Proteomes" id="UP000008212">
    <property type="component" value="Chromosome"/>
</dbReference>
<dbReference type="EMBL" id="AE017226">
    <property type="protein sequence ID" value="AAS12419.1"/>
    <property type="molecule type" value="Genomic_DNA"/>
</dbReference>
<gene>
    <name evidence="1" type="ordered locus">TDE_1905</name>
</gene>
<name>Q73LF9_TREDE</name>
<keyword evidence="2" id="KW-1185">Reference proteome</keyword>
<dbReference type="PaxDb" id="243275-TDE_1905"/>
<reference evidence="1 2" key="1">
    <citation type="journal article" date="2004" name="Proc. Natl. Acad. Sci. U.S.A.">
        <title>Comparison of the genome of the oral pathogen Treponema denticola with other spirochete genomes.</title>
        <authorList>
            <person name="Seshadri R."/>
            <person name="Myers G.S."/>
            <person name="Tettelin H."/>
            <person name="Eisen J.A."/>
            <person name="Heidelberg J.F."/>
            <person name="Dodson R.J."/>
            <person name="Davidsen T.M."/>
            <person name="DeBoy R.T."/>
            <person name="Fouts D.E."/>
            <person name="Haft D.H."/>
            <person name="Selengut J."/>
            <person name="Ren Q."/>
            <person name="Brinkac L.M."/>
            <person name="Madupu R."/>
            <person name="Kolonay J."/>
            <person name="Durkin S.A."/>
            <person name="Daugherty S.C."/>
            <person name="Shetty J."/>
            <person name="Shvartsbeyn A."/>
            <person name="Gebregeorgis E."/>
            <person name="Geer K."/>
            <person name="Tsegaye G."/>
            <person name="Malek J."/>
            <person name="Ayodeji B."/>
            <person name="Shatsman S."/>
            <person name="McLeod M.P."/>
            <person name="Smajs D."/>
            <person name="Howell J.K."/>
            <person name="Pal S."/>
            <person name="Amin A."/>
            <person name="Vashisth P."/>
            <person name="McNeill T.Z."/>
            <person name="Xiang Q."/>
            <person name="Sodergren E."/>
            <person name="Baca E."/>
            <person name="Weinstock G.M."/>
            <person name="Norris S.J."/>
            <person name="Fraser C.M."/>
            <person name="Paulsen I.T."/>
        </authorList>
    </citation>
    <scope>NUCLEOTIDE SEQUENCE [LARGE SCALE GENOMIC DNA]</scope>
    <source>
        <strain evidence="2">ATCC 35405 / DSM 14222 / CIP 103919 / JCM 8153 / KCTC 15104</strain>
    </source>
</reference>
<dbReference type="KEGG" id="tde:TDE_1905"/>
<dbReference type="STRING" id="243275.TDE_1905"/>
<evidence type="ECO:0000313" key="1">
    <source>
        <dbReference type="EMBL" id="AAS12419.1"/>
    </source>
</evidence>
<accession>Q73LF9</accession>
<evidence type="ECO:0000313" key="2">
    <source>
        <dbReference type="Proteomes" id="UP000008212"/>
    </source>
</evidence>